<proteinExistence type="predicted"/>
<dbReference type="EMBL" id="JAENQP010000007">
    <property type="protein sequence ID" value="MBO3359399.1"/>
    <property type="molecule type" value="Genomic_DNA"/>
</dbReference>
<protein>
    <recommendedName>
        <fullName evidence="4">Portal protein</fullName>
    </recommendedName>
</protein>
<comment type="caution">
    <text evidence="2">The sequence shown here is derived from an EMBL/GenBank/DDBJ whole genome shotgun (WGS) entry which is preliminary data.</text>
</comment>
<evidence type="ECO:0000256" key="1">
    <source>
        <dbReference type="SAM" id="MobiDB-lite"/>
    </source>
</evidence>
<dbReference type="RefSeq" id="WP_208340961.1">
    <property type="nucleotide sequence ID" value="NZ_JAENQO010000007.1"/>
</dbReference>
<dbReference type="AlphaFoldDB" id="A0AAW4J673"/>
<sequence>MTVIKEGEPGFGYDYVNDGMPIAFTSDLFTDGVTNEVSMDTIKQWLASPQKYKKELEKYAIYQYISNGDIFQLFDLMRILPKLNYSIKTLKLNNKNNEYTLACRRAMKDINHKELTRDILSQTISSGTLCGLWVGGSPNKKGKKNKIQETPYPILFNNLECFFPARRKRGKWTIWCDLSYFNDMDEDDYKQGLFEELNPYINEKMLNDYANDSNCRYIEFPIERSICIRTHVLRRNQRFGLPWNTPAIKDIKHQEKLKNLEKVAANKVMNAVSVLTIGNDKNPEDYGWKAVGKVVRSNIAKDVKRVLNTNKDGETSVVILPEFCDFEQKAPQTNVLNPEKFQSINSDIGNDIGIARTLTNGQGGNYASANLNLEIIYNRISELLESIEVEVYNKLFQIILPSDIGQDYYLEYEKGYPLSTTEKAKMFKELHMLGYSLKPLVELLGEDFDDYVENSIYEIEEMDLREKIKPPMSTYTMSGDEEVGKPKGEQSNNDSTITVEENGGNSQPKPSV</sequence>
<accession>A0AAW4J673</accession>
<dbReference type="Proteomes" id="UP000668068">
    <property type="component" value="Unassembled WGS sequence"/>
</dbReference>
<evidence type="ECO:0008006" key="4">
    <source>
        <dbReference type="Google" id="ProtNLM"/>
    </source>
</evidence>
<feature type="region of interest" description="Disordered" evidence="1">
    <location>
        <begin position="470"/>
        <end position="512"/>
    </location>
</feature>
<organism evidence="2 3">
    <name type="scientific">Clostridium perfringens</name>
    <dbReference type="NCBI Taxonomy" id="1502"/>
    <lineage>
        <taxon>Bacteria</taxon>
        <taxon>Bacillati</taxon>
        <taxon>Bacillota</taxon>
        <taxon>Clostridia</taxon>
        <taxon>Eubacteriales</taxon>
        <taxon>Clostridiaceae</taxon>
        <taxon>Clostridium</taxon>
    </lineage>
</organism>
<reference evidence="2" key="1">
    <citation type="submission" date="2020-12" db="EMBL/GenBank/DDBJ databases">
        <title>Comparative genomics of Clostridium perfringens reveals patterns of host-associated phylogenetic clades and virulence factors.</title>
        <authorList>
            <person name="Smith A.H."/>
            <person name="Geier R."/>
        </authorList>
    </citation>
    <scope>NUCLEOTIDE SEQUENCE</scope>
    <source>
        <strain evidence="2">CHD30677R</strain>
    </source>
</reference>
<feature type="compositionally biased region" description="Polar residues" evidence="1">
    <location>
        <begin position="489"/>
        <end position="512"/>
    </location>
</feature>
<evidence type="ECO:0000313" key="2">
    <source>
        <dbReference type="EMBL" id="MBO3359399.1"/>
    </source>
</evidence>
<gene>
    <name evidence="2" type="ORF">JJB47_11520</name>
</gene>
<name>A0AAW4J673_CLOPF</name>
<evidence type="ECO:0000313" key="3">
    <source>
        <dbReference type="Proteomes" id="UP000668068"/>
    </source>
</evidence>